<gene>
    <name evidence="1" type="ORF">CLUMA_CG010181</name>
</gene>
<organism evidence="1 2">
    <name type="scientific">Clunio marinus</name>
    <dbReference type="NCBI Taxonomy" id="568069"/>
    <lineage>
        <taxon>Eukaryota</taxon>
        <taxon>Metazoa</taxon>
        <taxon>Ecdysozoa</taxon>
        <taxon>Arthropoda</taxon>
        <taxon>Hexapoda</taxon>
        <taxon>Insecta</taxon>
        <taxon>Pterygota</taxon>
        <taxon>Neoptera</taxon>
        <taxon>Endopterygota</taxon>
        <taxon>Diptera</taxon>
        <taxon>Nematocera</taxon>
        <taxon>Chironomoidea</taxon>
        <taxon>Chironomidae</taxon>
        <taxon>Clunio</taxon>
    </lineage>
</organism>
<name>A0A1J1IAB4_9DIPT</name>
<dbReference type="Proteomes" id="UP000183832">
    <property type="component" value="Unassembled WGS sequence"/>
</dbReference>
<protein>
    <submittedName>
        <fullName evidence="1">CLUMA_CG010181, isoform A</fullName>
    </submittedName>
</protein>
<keyword evidence="2" id="KW-1185">Reference proteome</keyword>
<accession>A0A1J1IAB4</accession>
<evidence type="ECO:0000313" key="1">
    <source>
        <dbReference type="EMBL" id="CRK96508.1"/>
    </source>
</evidence>
<dbReference type="EMBL" id="CVRI01000044">
    <property type="protein sequence ID" value="CRK96508.1"/>
    <property type="molecule type" value="Genomic_DNA"/>
</dbReference>
<dbReference type="AlphaFoldDB" id="A0A1J1IAB4"/>
<evidence type="ECO:0000313" key="2">
    <source>
        <dbReference type="Proteomes" id="UP000183832"/>
    </source>
</evidence>
<proteinExistence type="predicted"/>
<reference evidence="1 2" key="1">
    <citation type="submission" date="2015-04" db="EMBL/GenBank/DDBJ databases">
        <authorList>
            <person name="Syromyatnikov M.Y."/>
            <person name="Popov V.N."/>
        </authorList>
    </citation>
    <scope>NUCLEOTIDE SEQUENCE [LARGE SCALE GENOMIC DNA]</scope>
</reference>
<sequence>MVCFVIEMKEIKHVGAIVENSTEKIFRIVFKERKFQSHFLFMCVYFGKRMCNLLVIDYLGQSYSIKFKTFEGFLGSDMRMKKQQQQQQPQH</sequence>